<evidence type="ECO:0000313" key="10">
    <source>
        <dbReference type="Proteomes" id="UP001309876"/>
    </source>
</evidence>
<dbReference type="Proteomes" id="UP001309876">
    <property type="component" value="Unassembled WGS sequence"/>
</dbReference>
<keyword evidence="3 8" id="KW-0349">Heme</keyword>
<dbReference type="InterPro" id="IPR036396">
    <property type="entry name" value="Cyt_P450_sf"/>
</dbReference>
<organism evidence="9 10">
    <name type="scientific">Lithohypha guttulata</name>
    <dbReference type="NCBI Taxonomy" id="1690604"/>
    <lineage>
        <taxon>Eukaryota</taxon>
        <taxon>Fungi</taxon>
        <taxon>Dikarya</taxon>
        <taxon>Ascomycota</taxon>
        <taxon>Pezizomycotina</taxon>
        <taxon>Eurotiomycetes</taxon>
        <taxon>Chaetothyriomycetidae</taxon>
        <taxon>Chaetothyriales</taxon>
        <taxon>Trichomeriaceae</taxon>
        <taxon>Lithohypha</taxon>
    </lineage>
</organism>
<accession>A0AAN7STI8</accession>
<dbReference type="GO" id="GO:0016712">
    <property type="term" value="F:oxidoreductase activity, acting on paired donors, with incorporation or reduction of molecular oxygen, reduced flavin or flavoprotein as one donor, and incorporation of one atom of oxygen"/>
    <property type="evidence" value="ECO:0007669"/>
    <property type="project" value="InterPro"/>
</dbReference>
<dbReference type="PRINTS" id="PR01239">
    <property type="entry name" value="EP450IICYP52"/>
</dbReference>
<evidence type="ECO:0000256" key="5">
    <source>
        <dbReference type="ARBA" id="ARBA00023002"/>
    </source>
</evidence>
<dbReference type="AlphaFoldDB" id="A0AAN7STI8"/>
<dbReference type="PANTHER" id="PTHR24287">
    <property type="entry name" value="P450, PUTATIVE (EUROFUNG)-RELATED"/>
    <property type="match status" value="1"/>
</dbReference>
<dbReference type="PANTHER" id="PTHR24287:SF1">
    <property type="entry name" value="P450, PUTATIVE (EUROFUNG)-RELATED"/>
    <property type="match status" value="1"/>
</dbReference>
<dbReference type="InterPro" id="IPR001128">
    <property type="entry name" value="Cyt_P450"/>
</dbReference>
<evidence type="ECO:0000256" key="8">
    <source>
        <dbReference type="RuleBase" id="RU000461"/>
    </source>
</evidence>
<evidence type="ECO:0000256" key="1">
    <source>
        <dbReference type="ARBA" id="ARBA00001971"/>
    </source>
</evidence>
<evidence type="ECO:0008006" key="11">
    <source>
        <dbReference type="Google" id="ProtNLM"/>
    </source>
</evidence>
<evidence type="ECO:0000256" key="2">
    <source>
        <dbReference type="ARBA" id="ARBA00010617"/>
    </source>
</evidence>
<keyword evidence="10" id="KW-1185">Reference proteome</keyword>
<keyword evidence="4 8" id="KW-0479">Metal-binding</keyword>
<dbReference type="PROSITE" id="PS00086">
    <property type="entry name" value="CYTOCHROME_P450"/>
    <property type="match status" value="1"/>
</dbReference>
<dbReference type="InterPro" id="IPR002974">
    <property type="entry name" value="Cyt_P450_E_CYP52_ascomycetes"/>
</dbReference>
<keyword evidence="5 8" id="KW-0560">Oxidoreductase</keyword>
<evidence type="ECO:0000256" key="4">
    <source>
        <dbReference type="ARBA" id="ARBA00022723"/>
    </source>
</evidence>
<comment type="cofactor">
    <cofactor evidence="1">
        <name>heme</name>
        <dbReference type="ChEBI" id="CHEBI:30413"/>
    </cofactor>
</comment>
<proteinExistence type="inferred from homology"/>
<evidence type="ECO:0000313" key="9">
    <source>
        <dbReference type="EMBL" id="KAK5081041.1"/>
    </source>
</evidence>
<gene>
    <name evidence="9" type="ORF">LTR05_008358</name>
</gene>
<evidence type="ECO:0000256" key="3">
    <source>
        <dbReference type="ARBA" id="ARBA00022617"/>
    </source>
</evidence>
<keyword evidence="6 8" id="KW-0408">Iron</keyword>
<comment type="caution">
    <text evidence="9">The sequence shown here is derived from an EMBL/GenBank/DDBJ whole genome shotgun (WGS) entry which is preliminary data.</text>
</comment>
<name>A0AAN7STI8_9EURO</name>
<dbReference type="Pfam" id="PF00067">
    <property type="entry name" value="p450"/>
    <property type="match status" value="1"/>
</dbReference>
<dbReference type="EMBL" id="JAVRRJ010000011">
    <property type="protein sequence ID" value="KAK5081041.1"/>
    <property type="molecule type" value="Genomic_DNA"/>
</dbReference>
<evidence type="ECO:0000256" key="7">
    <source>
        <dbReference type="ARBA" id="ARBA00023033"/>
    </source>
</evidence>
<dbReference type="PRINTS" id="PR00385">
    <property type="entry name" value="P450"/>
</dbReference>
<dbReference type="InterPro" id="IPR017972">
    <property type="entry name" value="Cyt_P450_CS"/>
</dbReference>
<dbReference type="Gene3D" id="1.10.630.10">
    <property type="entry name" value="Cytochrome P450"/>
    <property type="match status" value="1"/>
</dbReference>
<comment type="similarity">
    <text evidence="2 8">Belongs to the cytochrome P450 family.</text>
</comment>
<dbReference type="GO" id="GO:0005506">
    <property type="term" value="F:iron ion binding"/>
    <property type="evidence" value="ECO:0007669"/>
    <property type="project" value="InterPro"/>
</dbReference>
<dbReference type="CDD" id="cd11063">
    <property type="entry name" value="CYP52"/>
    <property type="match status" value="1"/>
</dbReference>
<protein>
    <recommendedName>
        <fullName evidence="11">Cytochrome P450</fullName>
    </recommendedName>
</protein>
<reference evidence="9 10" key="1">
    <citation type="submission" date="2023-08" db="EMBL/GenBank/DDBJ databases">
        <title>Black Yeasts Isolated from many extreme environments.</title>
        <authorList>
            <person name="Coleine C."/>
            <person name="Stajich J.E."/>
            <person name="Selbmann L."/>
        </authorList>
    </citation>
    <scope>NUCLEOTIDE SEQUENCE [LARGE SCALE GENOMIC DNA]</scope>
    <source>
        <strain evidence="9 10">CCFEE 5910</strain>
    </source>
</reference>
<sequence>MHAAINEIGKDVHTVRACVFDYELLITRDIDNIKAIFNTQSADFDIGPHREKTFKSAFGLGVMTARGEAWQHSRRLIRPQFTRDNTANLPMFEKHVQSLFKKLRPTQDLWTSKVDLQPLFSYCTLDISTEFLVSGQYILPGTPSDFHKYGQSVWSQDVDARSRLPLSRDPEAPDVANFGAHLDEVKHILDRQGALAKYSWLVNSDGYSEHCKGLRSFVDYFVRKALEQTNEEKRSSDMQDKYVLLDELAKHSRNPAELRNETLNVLHASRDTTAALMGWIVYFLARHEDVFQTLRAEILNTFTSNGTPIEITFKGIHSMTFMPQVINETIRMVGIVPMNERAALQDTTLPRGGGPDGLSPVFVPKGRQILIPTYSMQHREDIWGPDVDLFKPSRWTGRRADWDFIPFGSGARQCLGQQFARTQVMYVIIRLLQTFDAIENVEAPGPMRFHHTIENRSGNGVQVRLHAALPTTFHALRQGVSAEE</sequence>
<dbReference type="GO" id="GO:0020037">
    <property type="term" value="F:heme binding"/>
    <property type="evidence" value="ECO:0007669"/>
    <property type="project" value="InterPro"/>
</dbReference>
<evidence type="ECO:0000256" key="6">
    <source>
        <dbReference type="ARBA" id="ARBA00023004"/>
    </source>
</evidence>
<dbReference type="SUPFAM" id="SSF48264">
    <property type="entry name" value="Cytochrome P450"/>
    <property type="match status" value="1"/>
</dbReference>
<dbReference type="InterPro" id="IPR047146">
    <property type="entry name" value="Cyt_P450_E_CYP52_fungi"/>
</dbReference>
<keyword evidence="7 8" id="KW-0503">Monooxygenase</keyword>